<dbReference type="InterPro" id="IPR047873">
    <property type="entry name" value="Ribosomal_uL16"/>
</dbReference>
<keyword evidence="2 4" id="KW-0689">Ribosomal protein</keyword>
<dbReference type="FunFam" id="3.90.1170.10:FF:000003">
    <property type="entry name" value="54S ribosomal protein L16, mitochondrial"/>
    <property type="match status" value="1"/>
</dbReference>
<evidence type="ECO:0008006" key="7">
    <source>
        <dbReference type="Google" id="ProtNLM"/>
    </source>
</evidence>
<dbReference type="SUPFAM" id="SSF54686">
    <property type="entry name" value="Ribosomal protein L16p/L10e"/>
    <property type="match status" value="1"/>
</dbReference>
<dbReference type="PANTHER" id="PTHR12220:SF13">
    <property type="entry name" value="LARGE RIBOSOMAL SUBUNIT PROTEIN UL16M"/>
    <property type="match status" value="1"/>
</dbReference>
<dbReference type="Proteomes" id="UP000537989">
    <property type="component" value="Unassembled WGS sequence"/>
</dbReference>
<keyword evidence="6" id="KW-1185">Reference proteome</keyword>
<dbReference type="InterPro" id="IPR016180">
    <property type="entry name" value="Ribosomal_uL16_dom"/>
</dbReference>
<dbReference type="GO" id="GO:0003735">
    <property type="term" value="F:structural constituent of ribosome"/>
    <property type="evidence" value="ECO:0007669"/>
    <property type="project" value="InterPro"/>
</dbReference>
<evidence type="ECO:0000256" key="3">
    <source>
        <dbReference type="ARBA" id="ARBA00023274"/>
    </source>
</evidence>
<comment type="similarity">
    <text evidence="1 4">Belongs to the universal ribosomal protein uL16 family.</text>
</comment>
<dbReference type="PRINTS" id="PR00060">
    <property type="entry name" value="RIBOSOMALL16"/>
</dbReference>
<dbReference type="GO" id="GO:0019843">
    <property type="term" value="F:rRNA binding"/>
    <property type="evidence" value="ECO:0007669"/>
    <property type="project" value="InterPro"/>
</dbReference>
<dbReference type="GO" id="GO:0032543">
    <property type="term" value="P:mitochondrial translation"/>
    <property type="evidence" value="ECO:0007669"/>
    <property type="project" value="TreeGrafter"/>
</dbReference>
<evidence type="ECO:0000256" key="1">
    <source>
        <dbReference type="ARBA" id="ARBA00008931"/>
    </source>
</evidence>
<keyword evidence="3 4" id="KW-0687">Ribonucleoprotein</keyword>
<dbReference type="Pfam" id="PF00252">
    <property type="entry name" value="Ribosomal_L16"/>
    <property type="match status" value="1"/>
</dbReference>
<dbReference type="PROSITE" id="PS00701">
    <property type="entry name" value="RIBOSOMAL_L16_2"/>
    <property type="match status" value="1"/>
</dbReference>
<accession>A0AAN6HKV0</accession>
<protein>
    <recommendedName>
        <fullName evidence="7">Ribosomal protein L10e/L16 domain-containing protein</fullName>
    </recommendedName>
</protein>
<dbReference type="InterPro" id="IPR020798">
    <property type="entry name" value="Ribosomal_uL16_CS"/>
</dbReference>
<dbReference type="InterPro" id="IPR036920">
    <property type="entry name" value="Ribosomal_uL16_sf"/>
</dbReference>
<dbReference type="CDD" id="cd01433">
    <property type="entry name" value="Ribosomal_L16_L10e"/>
    <property type="match status" value="1"/>
</dbReference>
<reference evidence="5 6" key="1">
    <citation type="submission" date="2020-02" db="EMBL/GenBank/DDBJ databases">
        <title>Identification and distribution of gene clusters putatively required for synthesis of sphingolipid metabolism inhibitors in phylogenetically diverse species of the filamentous fungus Fusarium.</title>
        <authorList>
            <person name="Kim H.-S."/>
            <person name="Busman M."/>
            <person name="Brown D.W."/>
            <person name="Divon H."/>
            <person name="Uhlig S."/>
            <person name="Proctor R.H."/>
        </authorList>
    </citation>
    <scope>NUCLEOTIDE SEQUENCE [LARGE SCALE GENOMIC DNA]</scope>
    <source>
        <strain evidence="5 6">NRRL 2903</strain>
    </source>
</reference>
<dbReference type="Gene3D" id="3.90.1170.10">
    <property type="entry name" value="Ribosomal protein L10e/L16"/>
    <property type="match status" value="1"/>
</dbReference>
<sequence>MKPTSTSALLNAFQGLGLCTSLPLRQLRAPLQQTSKTLDATRRLQNVRAFSTTSSMLGSWLEPNLNRKKKMAKGRPRVATGGSTKGTTVLFGEYGLRMTDHHRRISAKQLKMAEDTIKVRLRGQKYRLYKRKNCNVGVYVSGNDMRMGKGKGSFDHWATRMAVSQILFEIRGKLHEQVVRDAFRLAGNKLPGQWEFVKRGDAPMVGITKLDGVTLEELKRPRRQIAPIELLEASKDTAETLVGSTSEASRNP</sequence>
<evidence type="ECO:0000256" key="4">
    <source>
        <dbReference type="RuleBase" id="RU004413"/>
    </source>
</evidence>
<name>A0AAN6HKV0_FUSAU</name>
<evidence type="ECO:0000313" key="5">
    <source>
        <dbReference type="EMBL" id="KAF5248825.1"/>
    </source>
</evidence>
<evidence type="ECO:0000256" key="2">
    <source>
        <dbReference type="ARBA" id="ARBA00022980"/>
    </source>
</evidence>
<dbReference type="AlphaFoldDB" id="A0AAN6HKV0"/>
<dbReference type="GO" id="GO:0005762">
    <property type="term" value="C:mitochondrial large ribosomal subunit"/>
    <property type="evidence" value="ECO:0007669"/>
    <property type="project" value="TreeGrafter"/>
</dbReference>
<gene>
    <name evidence="5" type="ORF">FAUST_164</name>
</gene>
<proteinExistence type="inferred from homology"/>
<dbReference type="EMBL" id="JAAMOD010000004">
    <property type="protein sequence ID" value="KAF5248825.1"/>
    <property type="molecule type" value="Genomic_DNA"/>
</dbReference>
<dbReference type="PANTHER" id="PTHR12220">
    <property type="entry name" value="50S/60S RIBOSOMAL PROTEIN L16"/>
    <property type="match status" value="1"/>
</dbReference>
<dbReference type="NCBIfam" id="TIGR01164">
    <property type="entry name" value="rplP_bact"/>
    <property type="match status" value="1"/>
</dbReference>
<dbReference type="InterPro" id="IPR000114">
    <property type="entry name" value="Ribosomal_uL16_bact-type"/>
</dbReference>
<comment type="caution">
    <text evidence="5">The sequence shown here is derived from an EMBL/GenBank/DDBJ whole genome shotgun (WGS) entry which is preliminary data.</text>
</comment>
<organism evidence="5 6">
    <name type="scientific">Fusarium austroamericanum</name>
    <dbReference type="NCBI Taxonomy" id="282268"/>
    <lineage>
        <taxon>Eukaryota</taxon>
        <taxon>Fungi</taxon>
        <taxon>Dikarya</taxon>
        <taxon>Ascomycota</taxon>
        <taxon>Pezizomycotina</taxon>
        <taxon>Sordariomycetes</taxon>
        <taxon>Hypocreomycetidae</taxon>
        <taxon>Hypocreales</taxon>
        <taxon>Nectriaceae</taxon>
        <taxon>Fusarium</taxon>
    </lineage>
</organism>
<evidence type="ECO:0000313" key="6">
    <source>
        <dbReference type="Proteomes" id="UP000537989"/>
    </source>
</evidence>